<proteinExistence type="predicted"/>
<dbReference type="Proteomes" id="UP000178509">
    <property type="component" value="Unassembled WGS sequence"/>
</dbReference>
<evidence type="ECO:0000313" key="3">
    <source>
        <dbReference type="Proteomes" id="UP000178509"/>
    </source>
</evidence>
<accession>A0A1G2HJC1</accession>
<dbReference type="EMBL" id="MHOJ01000018">
    <property type="protein sequence ID" value="OGZ62519.1"/>
    <property type="molecule type" value="Genomic_DNA"/>
</dbReference>
<evidence type="ECO:0000256" key="1">
    <source>
        <dbReference type="SAM" id="SignalP"/>
    </source>
</evidence>
<comment type="caution">
    <text evidence="2">The sequence shown here is derived from an EMBL/GenBank/DDBJ whole genome shotgun (WGS) entry which is preliminary data.</text>
</comment>
<evidence type="ECO:0008006" key="4">
    <source>
        <dbReference type="Google" id="ProtNLM"/>
    </source>
</evidence>
<sequence length="231" mass="26092">MKRKLVLFTTLLFVLIMTLPQTAFANTSADTNNEDMYSGYKIDGKIYDALISIGFRIPTKIEAIRVPGTCLILEQKWCDQVQIWRGSDGESVSAMFSLPVGTPIFAPINGYVSNNSNEFFSHQRNADFGYLPRQYRIIFNNQVGAGGSSLAKSTDKFFFFAYGIGMFWNLNSDDLVFVKVEKGEVLFKITESTALFEENGNSITLSVFRLSFVHIGNTWTWKDTTLKTLFN</sequence>
<reference evidence="2 3" key="1">
    <citation type="journal article" date="2016" name="Nat. Commun.">
        <title>Thousands of microbial genomes shed light on interconnected biogeochemical processes in an aquifer system.</title>
        <authorList>
            <person name="Anantharaman K."/>
            <person name="Brown C.T."/>
            <person name="Hug L.A."/>
            <person name="Sharon I."/>
            <person name="Castelle C.J."/>
            <person name="Probst A.J."/>
            <person name="Thomas B.C."/>
            <person name="Singh A."/>
            <person name="Wilkins M.J."/>
            <person name="Karaoz U."/>
            <person name="Brodie E.L."/>
            <person name="Williams K.H."/>
            <person name="Hubbard S.S."/>
            <person name="Banfield J.F."/>
        </authorList>
    </citation>
    <scope>NUCLEOTIDE SEQUENCE [LARGE SCALE GENOMIC DNA]</scope>
</reference>
<feature type="chain" id="PRO_5009583121" description="Peptidase M23 domain-containing protein" evidence="1">
    <location>
        <begin position="26"/>
        <end position="231"/>
    </location>
</feature>
<gene>
    <name evidence="2" type="ORF">A3H51_01715</name>
</gene>
<name>A0A1G2HJC1_9BACT</name>
<keyword evidence="1" id="KW-0732">Signal</keyword>
<dbReference type="AlphaFoldDB" id="A0A1G2HJC1"/>
<protein>
    <recommendedName>
        <fullName evidence="4">Peptidase M23 domain-containing protein</fullName>
    </recommendedName>
</protein>
<organism evidence="2 3">
    <name type="scientific">Candidatus Spechtbacteria bacterium RIFCSPLOWO2_02_FULL_38_8</name>
    <dbReference type="NCBI Taxonomy" id="1802164"/>
    <lineage>
        <taxon>Bacteria</taxon>
        <taxon>Candidatus Spechtiibacteriota</taxon>
    </lineage>
</organism>
<evidence type="ECO:0000313" key="2">
    <source>
        <dbReference type="EMBL" id="OGZ62519.1"/>
    </source>
</evidence>
<feature type="signal peptide" evidence="1">
    <location>
        <begin position="1"/>
        <end position="25"/>
    </location>
</feature>